<name>W4QM70_9BACI</name>
<proteinExistence type="predicted"/>
<dbReference type="GO" id="GO:0003677">
    <property type="term" value="F:DNA binding"/>
    <property type="evidence" value="ECO:0007669"/>
    <property type="project" value="InterPro"/>
</dbReference>
<evidence type="ECO:0000313" key="2">
    <source>
        <dbReference type="Proteomes" id="UP000018895"/>
    </source>
</evidence>
<dbReference type="Proteomes" id="UP000018895">
    <property type="component" value="Unassembled WGS sequence"/>
</dbReference>
<dbReference type="GO" id="GO:0006259">
    <property type="term" value="P:DNA metabolic process"/>
    <property type="evidence" value="ECO:0007669"/>
    <property type="project" value="InterPro"/>
</dbReference>
<dbReference type="EMBL" id="BAUU01000036">
    <property type="protein sequence ID" value="GAE32419.1"/>
    <property type="molecule type" value="Genomic_DNA"/>
</dbReference>
<dbReference type="RefSeq" id="WP_035346717.1">
    <property type="nucleotide sequence ID" value="NZ_BAUU01000036.1"/>
</dbReference>
<accession>W4QM70</accession>
<dbReference type="AlphaFoldDB" id="W4QM70"/>
<dbReference type="InterPro" id="IPR018330">
    <property type="entry name" value="RecT_fam"/>
</dbReference>
<dbReference type="OrthoDB" id="7889018at2"/>
<keyword evidence="2" id="KW-1185">Reference proteome</keyword>
<sequence length="318" mass="36537">MSEEKVTDLVPDQNSDELATTTGSLLHFSSEKIKVIKNTVAKGATDDELEMFMHLAERYQLDPFAKEIWFVKRPKKVKDAQGNWDYKRLPSGEIDYEGVDPIIMTSRDGYVKVAQSDEDFEELNSFEIRSKDKFHFNPMTKEIQHEFGADRGQITGAWAVCKRKGREPAIIVVDFQEYKNAAGRNPVWDNYPSSMIRKVAEVIVLKRQFNISGLVTQEEMPMREVIEYDDPNIKRLESNHGNKNKALEIDDEWKKLSIRVKELSSKLGLGKEQMESIALFDLEIDGNPKNWSLSDMKKMVEYLEGKADEYVGDDEPNA</sequence>
<organism evidence="1 2">
    <name type="scientific">Halalkalibacter hemicellulosilyticusJCM 9152</name>
    <dbReference type="NCBI Taxonomy" id="1236971"/>
    <lineage>
        <taxon>Bacteria</taxon>
        <taxon>Bacillati</taxon>
        <taxon>Bacillota</taxon>
        <taxon>Bacilli</taxon>
        <taxon>Bacillales</taxon>
        <taxon>Bacillaceae</taxon>
        <taxon>Halalkalibacter</taxon>
    </lineage>
</organism>
<evidence type="ECO:0000313" key="1">
    <source>
        <dbReference type="EMBL" id="GAE32419.1"/>
    </source>
</evidence>
<dbReference type="STRING" id="1236971.JCM9152_3953"/>
<dbReference type="Pfam" id="PF03837">
    <property type="entry name" value="RecT"/>
    <property type="match status" value="1"/>
</dbReference>
<gene>
    <name evidence="1" type="ORF">JCM9152_3953</name>
</gene>
<protein>
    <submittedName>
        <fullName evidence="1">Recombinational DNA repair protein RecT</fullName>
    </submittedName>
</protein>
<comment type="caution">
    <text evidence="1">The sequence shown here is derived from an EMBL/GenBank/DDBJ whole genome shotgun (WGS) entry which is preliminary data.</text>
</comment>
<reference evidence="1" key="1">
    <citation type="journal article" date="2014" name="Genome Announc.">
        <title>Draft Genome Sequences of Three Alkaliphilic Bacillus Strains, Bacillus wakoensis JCM 9140T, Bacillus akibai JCM 9157T, and Bacillus hemicellulosilyticus JCM 9152T.</title>
        <authorList>
            <person name="Yuki M."/>
            <person name="Oshima K."/>
            <person name="Suda W."/>
            <person name="Oshida Y."/>
            <person name="Kitamura K."/>
            <person name="Iida T."/>
            <person name="Hattori M."/>
            <person name="Ohkuma M."/>
        </authorList>
    </citation>
    <scope>NUCLEOTIDE SEQUENCE [LARGE SCALE GENOMIC DNA]</scope>
    <source>
        <strain evidence="1">JCM 9152</strain>
    </source>
</reference>